<gene>
    <name evidence="2" type="ORF">PUN28_016757</name>
</gene>
<evidence type="ECO:0000313" key="3">
    <source>
        <dbReference type="Proteomes" id="UP001430953"/>
    </source>
</evidence>
<proteinExistence type="predicted"/>
<protein>
    <submittedName>
        <fullName evidence="2">Uncharacterized protein</fullName>
    </submittedName>
</protein>
<dbReference type="Proteomes" id="UP001430953">
    <property type="component" value="Unassembled WGS sequence"/>
</dbReference>
<feature type="region of interest" description="Disordered" evidence="1">
    <location>
        <begin position="44"/>
        <end position="80"/>
    </location>
</feature>
<evidence type="ECO:0000313" key="2">
    <source>
        <dbReference type="EMBL" id="KAL0105317.1"/>
    </source>
</evidence>
<dbReference type="AlphaFoldDB" id="A0AAW2EQA1"/>
<dbReference type="EMBL" id="JADYXP020000019">
    <property type="protein sequence ID" value="KAL0105317.1"/>
    <property type="molecule type" value="Genomic_DNA"/>
</dbReference>
<feature type="region of interest" description="Disordered" evidence="1">
    <location>
        <begin position="1"/>
        <end position="30"/>
    </location>
</feature>
<name>A0AAW2EQA1_9HYME</name>
<accession>A0AAW2EQA1</accession>
<comment type="caution">
    <text evidence="2">The sequence shown here is derived from an EMBL/GenBank/DDBJ whole genome shotgun (WGS) entry which is preliminary data.</text>
</comment>
<evidence type="ECO:0000256" key="1">
    <source>
        <dbReference type="SAM" id="MobiDB-lite"/>
    </source>
</evidence>
<sequence length="131" mass="15111">MRGGRGGKRAKTERGTAHHHERNPTSYPRRRSCLSVYSSVYSRGRRPQSIDFTPRPSLCPSATPRATVPRPFAPPSPRLQHFPTSTESRLWVHQHRDISQWSSLLGARRPKFRGKNVFRRECNLFIPLLLL</sequence>
<keyword evidence="3" id="KW-1185">Reference proteome</keyword>
<reference evidence="2 3" key="1">
    <citation type="submission" date="2023-03" db="EMBL/GenBank/DDBJ databases">
        <title>High recombination rates correlate with genetic variation in Cardiocondyla obscurior ants.</title>
        <authorList>
            <person name="Errbii M."/>
        </authorList>
    </citation>
    <scope>NUCLEOTIDE SEQUENCE [LARGE SCALE GENOMIC DNA]</scope>
    <source>
        <strain evidence="2">Alpha-2009</strain>
        <tissue evidence="2">Whole body</tissue>
    </source>
</reference>
<organism evidence="2 3">
    <name type="scientific">Cardiocondyla obscurior</name>
    <dbReference type="NCBI Taxonomy" id="286306"/>
    <lineage>
        <taxon>Eukaryota</taxon>
        <taxon>Metazoa</taxon>
        <taxon>Ecdysozoa</taxon>
        <taxon>Arthropoda</taxon>
        <taxon>Hexapoda</taxon>
        <taxon>Insecta</taxon>
        <taxon>Pterygota</taxon>
        <taxon>Neoptera</taxon>
        <taxon>Endopterygota</taxon>
        <taxon>Hymenoptera</taxon>
        <taxon>Apocrita</taxon>
        <taxon>Aculeata</taxon>
        <taxon>Formicoidea</taxon>
        <taxon>Formicidae</taxon>
        <taxon>Myrmicinae</taxon>
        <taxon>Cardiocondyla</taxon>
    </lineage>
</organism>